<dbReference type="EMBL" id="LAZR01057887">
    <property type="protein sequence ID" value="KKK71103.1"/>
    <property type="molecule type" value="Genomic_DNA"/>
</dbReference>
<reference evidence="1" key="1">
    <citation type="journal article" date="2015" name="Nature">
        <title>Complex archaea that bridge the gap between prokaryotes and eukaryotes.</title>
        <authorList>
            <person name="Spang A."/>
            <person name="Saw J.H."/>
            <person name="Jorgensen S.L."/>
            <person name="Zaremba-Niedzwiedzka K."/>
            <person name="Martijn J."/>
            <person name="Lind A.E."/>
            <person name="van Eijk R."/>
            <person name="Schleper C."/>
            <person name="Guy L."/>
            <person name="Ettema T.J."/>
        </authorList>
    </citation>
    <scope>NUCLEOTIDE SEQUENCE</scope>
</reference>
<comment type="caution">
    <text evidence="1">The sequence shown here is derived from an EMBL/GenBank/DDBJ whole genome shotgun (WGS) entry which is preliminary data.</text>
</comment>
<sequence>MSSTIKEYLKQKPVLGYIPVHIKDLVRWEKELDGEIETTSKVARQAVKDEEVLKKKIEKLETGISVSIITLDRIDRNQLVREELESLLMAVEIFNRKYAQEGESDEL</sequence>
<accession>A0A0F8XQ45</accession>
<gene>
    <name evidence="1" type="ORF">LCGC14_2917340</name>
</gene>
<name>A0A0F8XQ45_9ZZZZ</name>
<dbReference type="AlphaFoldDB" id="A0A0F8XQ45"/>
<proteinExistence type="predicted"/>
<organism evidence="1">
    <name type="scientific">marine sediment metagenome</name>
    <dbReference type="NCBI Taxonomy" id="412755"/>
    <lineage>
        <taxon>unclassified sequences</taxon>
        <taxon>metagenomes</taxon>
        <taxon>ecological metagenomes</taxon>
    </lineage>
</organism>
<evidence type="ECO:0000313" key="1">
    <source>
        <dbReference type="EMBL" id="KKK71103.1"/>
    </source>
</evidence>
<protein>
    <submittedName>
        <fullName evidence="1">Uncharacterized protein</fullName>
    </submittedName>
</protein>